<feature type="transmembrane region" description="Helical" evidence="1">
    <location>
        <begin position="7"/>
        <end position="27"/>
    </location>
</feature>
<dbReference type="InterPro" id="IPR013783">
    <property type="entry name" value="Ig-like_fold"/>
</dbReference>
<keyword evidence="1" id="KW-0812">Transmembrane</keyword>
<protein>
    <submittedName>
        <fullName evidence="3">Endo-beta-N-acetylglucosaminidase</fullName>
    </submittedName>
</protein>
<gene>
    <name evidence="3" type="ORF">ELUCI_v1c02730</name>
</gene>
<dbReference type="GO" id="GO:0005829">
    <property type="term" value="C:cytosol"/>
    <property type="evidence" value="ECO:0007669"/>
    <property type="project" value="UniProtKB-SubCell"/>
</dbReference>
<keyword evidence="1" id="KW-0472">Membrane</keyword>
<dbReference type="GO" id="GO:0033925">
    <property type="term" value="F:mannosyl-glycoprotein endo-beta-N-acetylglucosaminidase activity"/>
    <property type="evidence" value="ECO:0007669"/>
    <property type="project" value="InterPro"/>
</dbReference>
<dbReference type="AlphaFoldDB" id="A0A2S5RFJ0"/>
<sequence>MKKIFPIFIISTLVIGMTANFIVINIGNTSIRKYLETLPDFDWSSDYGDRAPSIKIKPIDLKKNRDIVAPDTTYADAWDSVFDYTNFHTGYQYHDSITKQGVTGAPTGKLFQPNGNIGLDFGLTSRAIRFQELNSFLTWSPENDMDAKYNVPTIPHAAKSMRVAAPWAATQNAQILCQMLSGPNIEKRVPATTNIGLKNNFEIAFPNLQYTDYMTGWGGSWFEGLIKIPPADFVEQAHKNGTHVFGNVFLDGFHGLSKRMLRDFLKKDNQGNYLIAQILINMATYMNLDGWFWNNEANGGLPNGSILDYREVKTIFEQMNKIIKESKDPKVAKLQNEYYVNFSLQYNSAGRPDYPETADMVKVSQLYQQNFDFDPYNMKDVMSFNPHLDPYKLFSLVELSGTGLRGIYDTRTITTEARNYDGSPFTNSYDRTNALNQNNRVRFFGNPLLSAGFFEGDGGAGYGAEALGIMEQTSEYQAAKNSGLLPWWKENMYAQQVANLADDLLFTGRNRFVRGYASEADPQYDAGQKGKISWLNPDGTPKSDAELAKFQPDDWKVDSHFTSDYGMTNNGWNSQWVKGQWPNETQRAPLIKTLDVLPTFAKVEDWKKHNNNLSLKQRQWMFAKDQDGNYVYSSGEGNARQEATIINNQLEDDLVTNFSTGNGIYFKDAEGNLIEAYPWSNRRLADVQPTYKWDVKQFDTTKTYNSELENFPQNQISGFYDYYNMYQKGNSIALGKKINMDGSVVGFDAKQNQKILWNIMGANLDRSKLSDQKISFKIQGNFATENTKLNDSRHIPITDLEKMFDFNVVLSDGSFTQDHSQTDGLTRYKDLAKFYSLKPVITPDKFDSNWLDITLDLSKIPNPIPEGQKLSKIGLALTPLQDVQNVVFNVGQFSLVRQPQATLSNSNFGTIQNFNSEYVVQRKTSLNARIGWEFNGDKTNLDYYEIYAIDSDNKKIRLGETTQNIYYVKNLPVDQELRIGIKPIYKKYDQQILGETYIYAISKKPKNWK</sequence>
<dbReference type="RefSeq" id="WP_028126916.1">
    <property type="nucleotide sequence ID" value="NZ_PHNE01000001.1"/>
</dbReference>
<dbReference type="EMBL" id="PHNE01000001">
    <property type="protein sequence ID" value="PPE05982.1"/>
    <property type="molecule type" value="Genomic_DNA"/>
</dbReference>
<dbReference type="Gene3D" id="2.60.120.260">
    <property type="entry name" value="Galactose-binding domain-like"/>
    <property type="match status" value="1"/>
</dbReference>
<dbReference type="InterPro" id="IPR032979">
    <property type="entry name" value="ENGase"/>
</dbReference>
<dbReference type="STRING" id="1399797.GCA_000518285_01691"/>
<keyword evidence="1" id="KW-1133">Transmembrane helix</keyword>
<evidence type="ECO:0000256" key="1">
    <source>
        <dbReference type="SAM" id="Phobius"/>
    </source>
</evidence>
<feature type="domain" description="Cytosolic endo-beta-N-acetylglucosaminidase TIM barrel" evidence="2">
    <location>
        <begin position="202"/>
        <end position="321"/>
    </location>
</feature>
<evidence type="ECO:0000259" key="2">
    <source>
        <dbReference type="Pfam" id="PF03644"/>
    </source>
</evidence>
<reference evidence="3 4" key="1">
    <citation type="submission" date="2017-11" db="EMBL/GenBank/DDBJ databases">
        <title>Genome sequence of Entomoplasma lucivorax PIPN-2 (ATCC 49196).</title>
        <authorList>
            <person name="Lo W.-S."/>
            <person name="Gasparich G.E."/>
            <person name="Kuo C.-H."/>
        </authorList>
    </citation>
    <scope>NUCLEOTIDE SEQUENCE [LARGE SCALE GENOMIC DNA]</scope>
    <source>
        <strain evidence="3 4">PIPN-2</strain>
    </source>
</reference>
<organism evidence="3 4">
    <name type="scientific">Williamsoniiplasma lucivorax</name>
    <dbReference type="NCBI Taxonomy" id="209274"/>
    <lineage>
        <taxon>Bacteria</taxon>
        <taxon>Bacillati</taxon>
        <taxon>Mycoplasmatota</taxon>
        <taxon>Mollicutes</taxon>
        <taxon>Entomoplasmatales</taxon>
        <taxon>Williamsoniiplasma</taxon>
    </lineage>
</organism>
<dbReference type="Gene3D" id="2.60.40.10">
    <property type="entry name" value="Immunoglobulins"/>
    <property type="match status" value="1"/>
</dbReference>
<dbReference type="PANTHER" id="PTHR13246">
    <property type="entry name" value="ENDO BETA N-ACETYLGLUCOSAMINIDASE"/>
    <property type="match status" value="1"/>
</dbReference>
<dbReference type="InterPro" id="IPR005201">
    <property type="entry name" value="TIM_ENGase"/>
</dbReference>
<comment type="caution">
    <text evidence="3">The sequence shown here is derived from an EMBL/GenBank/DDBJ whole genome shotgun (WGS) entry which is preliminary data.</text>
</comment>
<dbReference type="PANTHER" id="PTHR13246:SF1">
    <property type="entry name" value="CYTOSOLIC ENDO-BETA-N-ACETYLGLUCOSAMINIDASE"/>
    <property type="match status" value="1"/>
</dbReference>
<evidence type="ECO:0000313" key="3">
    <source>
        <dbReference type="EMBL" id="PPE05982.1"/>
    </source>
</evidence>
<evidence type="ECO:0000313" key="4">
    <source>
        <dbReference type="Proteomes" id="UP000237865"/>
    </source>
</evidence>
<dbReference type="Proteomes" id="UP000237865">
    <property type="component" value="Unassembled WGS sequence"/>
</dbReference>
<keyword evidence="4" id="KW-1185">Reference proteome</keyword>
<name>A0A2S5RFJ0_9MOLU</name>
<accession>A0A2S5RFJ0</accession>
<dbReference type="Gene3D" id="3.20.20.80">
    <property type="entry name" value="Glycosidases"/>
    <property type="match status" value="1"/>
</dbReference>
<proteinExistence type="predicted"/>
<dbReference type="Pfam" id="PF03644">
    <property type="entry name" value="Glyco_hydro_85"/>
    <property type="match status" value="1"/>
</dbReference>